<evidence type="ECO:0000313" key="3">
    <source>
        <dbReference type="Proteomes" id="UP000379480"/>
    </source>
</evidence>
<sequence>MQKNHVPYGSDVSAGTYECVDCGHLYSNQAKKSMPPCPQYKPATHTLNGWKILTGQGDAVKDPYPNKADKPTESKDATQSGDASTASKK</sequence>
<gene>
    <name evidence="2" type="ORF">PS723_02296</name>
</gene>
<evidence type="ECO:0000256" key="1">
    <source>
        <dbReference type="SAM" id="MobiDB-lite"/>
    </source>
</evidence>
<dbReference type="EMBL" id="CABVHY010000010">
    <property type="protein sequence ID" value="VVN96573.1"/>
    <property type="molecule type" value="Genomic_DNA"/>
</dbReference>
<feature type="compositionally biased region" description="Polar residues" evidence="1">
    <location>
        <begin position="77"/>
        <end position="89"/>
    </location>
</feature>
<feature type="region of interest" description="Disordered" evidence="1">
    <location>
        <begin position="54"/>
        <end position="89"/>
    </location>
</feature>
<reference evidence="2 3" key="1">
    <citation type="submission" date="2019-09" db="EMBL/GenBank/DDBJ databases">
        <authorList>
            <person name="Chandra G."/>
            <person name="Truman W A."/>
        </authorList>
    </citation>
    <scope>NUCLEOTIDE SEQUENCE [LARGE SCALE GENOMIC DNA]</scope>
    <source>
        <strain evidence="2">PS723</strain>
    </source>
</reference>
<feature type="compositionally biased region" description="Basic and acidic residues" evidence="1">
    <location>
        <begin position="67"/>
        <end position="76"/>
    </location>
</feature>
<protein>
    <submittedName>
        <fullName evidence="2">Uncharacterized protein</fullName>
    </submittedName>
</protein>
<dbReference type="Proteomes" id="UP000379480">
    <property type="component" value="Unassembled WGS sequence"/>
</dbReference>
<proteinExistence type="predicted"/>
<name>A0A5E7CMJ8_PSEFL</name>
<dbReference type="AlphaFoldDB" id="A0A5E7CMJ8"/>
<accession>A0A5E7CMJ8</accession>
<organism evidence="2 3">
    <name type="scientific">Pseudomonas fluorescens</name>
    <dbReference type="NCBI Taxonomy" id="294"/>
    <lineage>
        <taxon>Bacteria</taxon>
        <taxon>Pseudomonadati</taxon>
        <taxon>Pseudomonadota</taxon>
        <taxon>Gammaproteobacteria</taxon>
        <taxon>Pseudomonadales</taxon>
        <taxon>Pseudomonadaceae</taxon>
        <taxon>Pseudomonas</taxon>
    </lineage>
</organism>
<dbReference type="RefSeq" id="WP_150803784.1">
    <property type="nucleotide sequence ID" value="NZ_CABVHY010000010.1"/>
</dbReference>
<dbReference type="OrthoDB" id="3837942at2"/>
<evidence type="ECO:0000313" key="2">
    <source>
        <dbReference type="EMBL" id="VVN96573.1"/>
    </source>
</evidence>